<keyword evidence="2" id="KW-0677">Repeat</keyword>
<gene>
    <name evidence="6" type="ORF">F503_03163</name>
</gene>
<feature type="domain" description="Nephrocystin 3-like N-terminal" evidence="5">
    <location>
        <begin position="365"/>
        <end position="473"/>
    </location>
</feature>
<dbReference type="VEuPathDB" id="FungiDB:F503_03163"/>
<dbReference type="PROSITE" id="PS50082">
    <property type="entry name" value="WD_REPEATS_2"/>
    <property type="match status" value="3"/>
</dbReference>
<dbReference type="Gene3D" id="2.130.10.10">
    <property type="entry name" value="YVTN repeat-like/Quinoprotein amine dehydrogenase"/>
    <property type="match status" value="2"/>
</dbReference>
<dbReference type="EMBL" id="KE148152">
    <property type="protein sequence ID" value="EPE06736.1"/>
    <property type="molecule type" value="Genomic_DNA"/>
</dbReference>
<evidence type="ECO:0000313" key="6">
    <source>
        <dbReference type="EMBL" id="EPE06736.1"/>
    </source>
</evidence>
<evidence type="ECO:0000313" key="7">
    <source>
        <dbReference type="Proteomes" id="UP000016923"/>
    </source>
</evidence>
<dbReference type="InterPro" id="IPR036322">
    <property type="entry name" value="WD40_repeat_dom_sf"/>
</dbReference>
<dbReference type="STRING" id="1262450.S3C4I9"/>
<dbReference type="PROSITE" id="PS00678">
    <property type="entry name" value="WD_REPEATS_1"/>
    <property type="match status" value="1"/>
</dbReference>
<dbReference type="InterPro" id="IPR056884">
    <property type="entry name" value="NPHP3-like_N"/>
</dbReference>
<dbReference type="OMA" id="HIAGCEN"/>
<feature type="region of interest" description="Disordered" evidence="4">
    <location>
        <begin position="1458"/>
        <end position="1491"/>
    </location>
</feature>
<sequence length="1693" mass="184541">MGCPHVGGDLDGVLAVVLARHEQVHQQLGHDALARQAVLLHGPGHAVVVAALAAAPQNGHRPRAVLVKVALLPRARAAGRALDREPGLSRATLEACPQVLVEGVLCRRLVGAPHRGKRRPADNDRPLRPDLARVLAGAVKLDLDVRRLHGLVFACAAALGVRLQVDLEHGQGRLGGGGDRLALVARVVHLHSPIGPQQPVHGEDLGREHHRPVARNLVHVAGARNALAVLLDGRDQFDWGAVRHRVEGLGIVELGLRDGAALCWKSKQGIDNYNNITNAMAQLTVPAEPAPGVTIGQADGKITITITPMPPSNNHIDTDWDDNGEDDNVPSSQSEVQKLLCAAPLRPPSLPPPLDGLPGVFEGLYDWVLEQDAYERWRKARRAEDTDSDDRVLWVCGPEGYGMTMVLQVLAQVEGKDRDEDHAGLPQHVVAHAFWDWTRDAYGTSVVSVVRDLVWSLIIAQPTLQSHLEHAVMNTGRCPLLGDGNVDDNEHENKNENDTEARHAALGTSGDFYALLALLCSIVQDQLFEPTLFVVDHMDVLLGEEDSDETHKDGQSGASHTALRREWTRRDLFALIDTTCRLSGKVSWVVASSSSLGGCCLNLKPEDPTLGKVTRLYARALLLNRPTTTYSTDMLDQLVSGISQRSDLNLAWTYLAVDLLNAVRLPWNAIATLERLPDSSTGLGPLLDWIVQDASSDRAHVDIVLSVAARAFRPLMIAELDALAELPATVDAAVLIKVVAWPLLELRRVDDGRGNSLMCVYFRSRAVLAAQRARLAKDTAAPNLDAKLHADMARRHLRCLVRHYDKVYATRSGNDDGKGAGHGQLSLYMKFAWLRHLHRVDFGHPDDPLTDDVCRFAKRYADAWICDLEALGVLAVARSLLQDLISPDHQLPSPIKDPLQTIFASIARQKVTGMSFVDTNRFLHMVGHKPNTQDDDMPVLPQDPPIPLQGMLSLGSDEMSASAAHIATLEGHTDWVRDTYWSYDGRLLVSISDDGTLRVWDRASLRMQHIASHQLPGYPLTMAVCKDPSILVAIGSRGIVHLNLAAGAILITKKSHDEVVEEMRVQKAEEGKNGKNGGEGGDEGDAADEELQSFANLRIVEDGPNDVIVTCVAYGAAGPAQTQEVILAMPGLSFKEVRRKAYGYNSLPSNLASKLPASECKHVDVATELEVAAVLHTKGYVDIYDTHSAARLHTLRCAQGVFTSVWYDALWRLFLTSDEGDGWTAYFVQERVEKGEGEERGMTKPLIRSYRAPGLDLQSYCFSRDRAELVLTSRNNVINIHKVMGLVDIVDDDAASAERASDVSSTGDMHGQGPVNKFTSTLVSHNGLRAATANDDGQIQLWNLNASPIEVKDMSGAHGATLLRTFKSSQSEINWLSFSSDDVLLLSCYDNGEIHVWDTDVGARVAVLGGHKMWVHFAVFAQGDTLVGTISCDGLVRLWDLAACRALYLEKDGDVAASFEEDDRKPNDNNDDHGSGNEGGNEGGNDNATAHTTKRTFVSIKSMLRGTTGTVALSPDGRFLATPGGLGHIWNISPAPDSVLPAGSPKLYCEDRDGGDDRWQPRATVLAHGFAIPDSLNLWPYAPRRLSISGTEGQYLLHSEIGVWTLPSSPWPMNADGKSNKMDKVGLRPSPHHPCTVVHTGSHVAILWQDRLVAPLPKTYAPHKPYYFSGYTCAAMSQIFATGDDLSRTELRS</sequence>
<name>S3C4I9_OPHP1</name>
<dbReference type="InterPro" id="IPR019775">
    <property type="entry name" value="WD40_repeat_CS"/>
</dbReference>
<dbReference type="PANTHER" id="PTHR44019:SF8">
    <property type="entry name" value="POC1 CENTRIOLAR PROTEIN HOMOLOG"/>
    <property type="match status" value="1"/>
</dbReference>
<dbReference type="InterPro" id="IPR001680">
    <property type="entry name" value="WD40_rpt"/>
</dbReference>
<dbReference type="Pfam" id="PF24883">
    <property type="entry name" value="NPHP3_N"/>
    <property type="match status" value="1"/>
</dbReference>
<feature type="region of interest" description="Disordered" evidence="4">
    <location>
        <begin position="307"/>
        <end position="331"/>
    </location>
</feature>
<dbReference type="Proteomes" id="UP000016923">
    <property type="component" value="Unassembled WGS sequence"/>
</dbReference>
<dbReference type="InterPro" id="IPR050505">
    <property type="entry name" value="WDR55/POC1"/>
</dbReference>
<keyword evidence="1 3" id="KW-0853">WD repeat</keyword>
<dbReference type="SMART" id="SM00320">
    <property type="entry name" value="WD40"/>
    <property type="match status" value="5"/>
</dbReference>
<accession>S3C4I9</accession>
<reference evidence="6 7" key="1">
    <citation type="journal article" date="2013" name="BMC Genomics">
        <title>The genome and transcriptome of the pine saprophyte Ophiostoma piceae, and a comparison with the bark beetle-associated pine pathogen Grosmannia clavigera.</title>
        <authorList>
            <person name="Haridas S."/>
            <person name="Wang Y."/>
            <person name="Lim L."/>
            <person name="Massoumi Alamouti S."/>
            <person name="Jackman S."/>
            <person name="Docking R."/>
            <person name="Robertson G."/>
            <person name="Birol I."/>
            <person name="Bohlmann J."/>
            <person name="Breuil C."/>
        </authorList>
    </citation>
    <scope>NUCLEOTIDE SEQUENCE [LARGE SCALE GENOMIC DNA]</scope>
    <source>
        <strain evidence="6 7">UAMH 11346</strain>
    </source>
</reference>
<dbReference type="PROSITE" id="PS50294">
    <property type="entry name" value="WD_REPEATS_REGION"/>
    <property type="match status" value="1"/>
</dbReference>
<keyword evidence="7" id="KW-1185">Reference proteome</keyword>
<feature type="repeat" description="WD" evidence="3">
    <location>
        <begin position="1408"/>
        <end position="1449"/>
    </location>
</feature>
<organism evidence="6 7">
    <name type="scientific">Ophiostoma piceae (strain UAMH 11346)</name>
    <name type="common">Sap stain fungus</name>
    <dbReference type="NCBI Taxonomy" id="1262450"/>
    <lineage>
        <taxon>Eukaryota</taxon>
        <taxon>Fungi</taxon>
        <taxon>Dikarya</taxon>
        <taxon>Ascomycota</taxon>
        <taxon>Pezizomycotina</taxon>
        <taxon>Sordariomycetes</taxon>
        <taxon>Sordariomycetidae</taxon>
        <taxon>Ophiostomatales</taxon>
        <taxon>Ophiostomataceae</taxon>
        <taxon>Ophiostoma</taxon>
    </lineage>
</organism>
<proteinExistence type="predicted"/>
<evidence type="ECO:0000256" key="2">
    <source>
        <dbReference type="ARBA" id="ARBA00022737"/>
    </source>
</evidence>
<feature type="compositionally biased region" description="Acidic residues" evidence="4">
    <location>
        <begin position="319"/>
        <end position="328"/>
    </location>
</feature>
<feature type="compositionally biased region" description="Basic and acidic residues" evidence="4">
    <location>
        <begin position="1462"/>
        <end position="1475"/>
    </location>
</feature>
<feature type="region of interest" description="Disordered" evidence="4">
    <location>
        <begin position="1066"/>
        <end position="1086"/>
    </location>
</feature>
<evidence type="ECO:0000259" key="5">
    <source>
        <dbReference type="Pfam" id="PF24883"/>
    </source>
</evidence>
<feature type="repeat" description="WD" evidence="3">
    <location>
        <begin position="1366"/>
        <end position="1407"/>
    </location>
</feature>
<dbReference type="PANTHER" id="PTHR44019">
    <property type="entry name" value="WD REPEAT-CONTAINING PROTEIN 55"/>
    <property type="match status" value="1"/>
</dbReference>
<evidence type="ECO:0000256" key="3">
    <source>
        <dbReference type="PROSITE-ProRule" id="PRU00221"/>
    </source>
</evidence>
<dbReference type="HOGENOM" id="CLU_241100_0_0_1"/>
<protein>
    <submittedName>
        <fullName evidence="6">Nacht and wd40 domain protein</fullName>
    </submittedName>
</protein>
<dbReference type="SUPFAM" id="SSF50978">
    <property type="entry name" value="WD40 repeat-like"/>
    <property type="match status" value="1"/>
</dbReference>
<dbReference type="eggNOG" id="KOG0266">
    <property type="taxonomic scope" value="Eukaryota"/>
</dbReference>
<feature type="repeat" description="WD" evidence="3">
    <location>
        <begin position="969"/>
        <end position="1001"/>
    </location>
</feature>
<dbReference type="InterPro" id="IPR015943">
    <property type="entry name" value="WD40/YVTN_repeat-like_dom_sf"/>
</dbReference>
<evidence type="ECO:0000256" key="4">
    <source>
        <dbReference type="SAM" id="MobiDB-lite"/>
    </source>
</evidence>
<evidence type="ECO:0000256" key="1">
    <source>
        <dbReference type="ARBA" id="ARBA00022574"/>
    </source>
</evidence>
<dbReference type="OrthoDB" id="4869960at2759"/>
<dbReference type="Pfam" id="PF00400">
    <property type="entry name" value="WD40"/>
    <property type="match status" value="3"/>
</dbReference>